<dbReference type="Proteomes" id="UP000265800">
    <property type="component" value="Unassembled WGS sequence"/>
</dbReference>
<name>A0A399ECF2_9DEIN</name>
<dbReference type="InterPro" id="IPR012337">
    <property type="entry name" value="RNaseH-like_sf"/>
</dbReference>
<protein>
    <submittedName>
        <fullName evidence="2">Integrase core domain protein</fullName>
    </submittedName>
</protein>
<dbReference type="InterPro" id="IPR001584">
    <property type="entry name" value="Integrase_cat-core"/>
</dbReference>
<feature type="domain" description="Integrase catalytic" evidence="1">
    <location>
        <begin position="2"/>
        <end position="51"/>
    </location>
</feature>
<evidence type="ECO:0000259" key="1">
    <source>
        <dbReference type="Pfam" id="PF13683"/>
    </source>
</evidence>
<evidence type="ECO:0000313" key="3">
    <source>
        <dbReference type="Proteomes" id="UP000265800"/>
    </source>
</evidence>
<proteinExistence type="predicted"/>
<dbReference type="AlphaFoldDB" id="A0A399ECF2"/>
<reference evidence="2 3" key="1">
    <citation type="submission" date="2018-08" db="EMBL/GenBank/DDBJ databases">
        <title>Meiothermus luteus KCTC 52599 genome sequencing project.</title>
        <authorList>
            <person name="Da Costa M.S."/>
            <person name="Albuquerque L."/>
            <person name="Raposo P."/>
            <person name="Froufe H.J.C."/>
            <person name="Barroso C.S."/>
            <person name="Egas C."/>
        </authorList>
    </citation>
    <scope>NUCLEOTIDE SEQUENCE [LARGE SCALE GENOMIC DNA]</scope>
    <source>
        <strain evidence="2 3">KCTC 52599</strain>
    </source>
</reference>
<dbReference type="EMBL" id="QWKZ01000126">
    <property type="protein sequence ID" value="RIH82015.1"/>
    <property type="molecule type" value="Genomic_DNA"/>
</dbReference>
<dbReference type="GO" id="GO:0015074">
    <property type="term" value="P:DNA integration"/>
    <property type="evidence" value="ECO:0007669"/>
    <property type="project" value="InterPro"/>
</dbReference>
<evidence type="ECO:0000313" key="2">
    <source>
        <dbReference type="EMBL" id="RIH82015.1"/>
    </source>
</evidence>
<dbReference type="SUPFAM" id="SSF53098">
    <property type="entry name" value="Ribonuclease H-like"/>
    <property type="match status" value="1"/>
</dbReference>
<dbReference type="Pfam" id="PF13683">
    <property type="entry name" value="rve_3"/>
    <property type="match status" value="1"/>
</dbReference>
<accession>A0A399ECF2</accession>
<keyword evidence="3" id="KW-1185">Reference proteome</keyword>
<comment type="caution">
    <text evidence="2">The sequence shown here is derived from an EMBL/GenBank/DDBJ whole genome shotgun (WGS) entry which is preliminary data.</text>
</comment>
<sequence>MVERFFGRFKGEGSELFLEARSLEELKGVIAERLGYYHQKRLHSGLGYRTPREALEEALGRGVGGITRETG</sequence>
<gene>
    <name evidence="2" type="ORF">Mlute_02624</name>
</gene>
<organism evidence="2 3">
    <name type="scientific">Meiothermus luteus</name>
    <dbReference type="NCBI Taxonomy" id="2026184"/>
    <lineage>
        <taxon>Bacteria</taxon>
        <taxon>Thermotogati</taxon>
        <taxon>Deinococcota</taxon>
        <taxon>Deinococci</taxon>
        <taxon>Thermales</taxon>
        <taxon>Thermaceae</taxon>
        <taxon>Meiothermus</taxon>
    </lineage>
</organism>